<dbReference type="EMBL" id="JAEKNQ010000035">
    <property type="protein sequence ID" value="MBJ7603282.1"/>
    <property type="molecule type" value="Genomic_DNA"/>
</dbReference>
<gene>
    <name evidence="2" type="ORF">JF888_08865</name>
</gene>
<evidence type="ECO:0000313" key="2">
    <source>
        <dbReference type="EMBL" id="MBJ7603282.1"/>
    </source>
</evidence>
<evidence type="ECO:0000256" key="1">
    <source>
        <dbReference type="SAM" id="MobiDB-lite"/>
    </source>
</evidence>
<accession>A0A934KA22</accession>
<comment type="caution">
    <text evidence="2">The sequence shown here is derived from an EMBL/GenBank/DDBJ whole genome shotgun (WGS) entry which is preliminary data.</text>
</comment>
<reference evidence="2 3" key="1">
    <citation type="submission" date="2020-10" db="EMBL/GenBank/DDBJ databases">
        <title>Ca. Dormibacterota MAGs.</title>
        <authorList>
            <person name="Montgomery K."/>
        </authorList>
    </citation>
    <scope>NUCLEOTIDE SEQUENCE [LARGE SCALE GENOMIC DNA]</scope>
    <source>
        <strain evidence="2">SC8811_S16_3</strain>
    </source>
</reference>
<sequence>MADFNRRAQFHLPERHPGSTKNIQWHLSGDPSTATTVSFDGATGIIQAAGDFTMTLDYDQRLVGKDHPQHAKASGGFQADLFWDWTKLVPVTISRRI</sequence>
<organism evidence="2 3">
    <name type="scientific">Candidatus Dormiibacter inghamiae</name>
    <dbReference type="NCBI Taxonomy" id="3127013"/>
    <lineage>
        <taxon>Bacteria</taxon>
        <taxon>Bacillati</taxon>
        <taxon>Candidatus Dormiibacterota</taxon>
        <taxon>Candidatus Dormibacteria</taxon>
        <taxon>Candidatus Dormibacterales</taxon>
        <taxon>Candidatus Dormibacteraceae</taxon>
        <taxon>Candidatus Dormiibacter</taxon>
    </lineage>
</organism>
<feature type="compositionally biased region" description="Basic and acidic residues" evidence="1">
    <location>
        <begin position="1"/>
        <end position="17"/>
    </location>
</feature>
<dbReference type="RefSeq" id="WP_338179045.1">
    <property type="nucleotide sequence ID" value="NZ_JAEKNQ010000035.1"/>
</dbReference>
<proteinExistence type="predicted"/>
<name>A0A934KA22_9BACT</name>
<protein>
    <submittedName>
        <fullName evidence="2">Uncharacterized protein</fullName>
    </submittedName>
</protein>
<feature type="region of interest" description="Disordered" evidence="1">
    <location>
        <begin position="1"/>
        <end position="27"/>
    </location>
</feature>
<dbReference type="AlphaFoldDB" id="A0A934KA22"/>
<dbReference type="Proteomes" id="UP000620075">
    <property type="component" value="Unassembled WGS sequence"/>
</dbReference>
<evidence type="ECO:0000313" key="3">
    <source>
        <dbReference type="Proteomes" id="UP000620075"/>
    </source>
</evidence>